<dbReference type="InterPro" id="IPR000847">
    <property type="entry name" value="LysR_HTH_N"/>
</dbReference>
<evidence type="ECO:0000256" key="1">
    <source>
        <dbReference type="ARBA" id="ARBA00009437"/>
    </source>
</evidence>
<proteinExistence type="inferred from homology"/>
<evidence type="ECO:0000313" key="6">
    <source>
        <dbReference type="EMBL" id="MBO8457275.1"/>
    </source>
</evidence>
<dbReference type="InterPro" id="IPR005119">
    <property type="entry name" value="LysR_subst-bd"/>
</dbReference>
<dbReference type="InterPro" id="IPR036390">
    <property type="entry name" value="WH_DNA-bd_sf"/>
</dbReference>
<dbReference type="Pfam" id="PF00126">
    <property type="entry name" value="HTH_1"/>
    <property type="match status" value="1"/>
</dbReference>
<dbReference type="Proteomes" id="UP000823638">
    <property type="component" value="Unassembled WGS sequence"/>
</dbReference>
<reference evidence="6" key="1">
    <citation type="submission" date="2020-10" db="EMBL/GenBank/DDBJ databases">
        <authorList>
            <person name="Gilroy R."/>
        </authorList>
    </citation>
    <scope>NUCLEOTIDE SEQUENCE</scope>
    <source>
        <strain evidence="6">10532</strain>
    </source>
</reference>
<dbReference type="PRINTS" id="PR00039">
    <property type="entry name" value="HTHLYSR"/>
</dbReference>
<gene>
    <name evidence="6" type="ORF">IAA81_03495</name>
</gene>
<evidence type="ECO:0000256" key="4">
    <source>
        <dbReference type="ARBA" id="ARBA00023163"/>
    </source>
</evidence>
<dbReference type="Pfam" id="PF03466">
    <property type="entry name" value="LysR_substrate"/>
    <property type="match status" value="1"/>
</dbReference>
<name>A0A9D9HP14_9SPIR</name>
<dbReference type="GO" id="GO:0003700">
    <property type="term" value="F:DNA-binding transcription factor activity"/>
    <property type="evidence" value="ECO:0007669"/>
    <property type="project" value="InterPro"/>
</dbReference>
<comment type="similarity">
    <text evidence="1">Belongs to the LysR transcriptional regulatory family.</text>
</comment>
<evidence type="ECO:0000256" key="3">
    <source>
        <dbReference type="ARBA" id="ARBA00023125"/>
    </source>
</evidence>
<keyword evidence="2" id="KW-0805">Transcription regulation</keyword>
<sequence length="285" mass="32009">MELQQLKYFLKTAEMEHITRASEELHIAQPALTQCIHRLESELGTPLFERKGRNIKLNQDGIDFKKKLEPLIFALENLSEEFKNRRTKHIPPVKIEISAGSDIIGNLLIEFKEKNPEIAFNLTQGKSSGSQISITTSAYDAVLQPEDAVFTEEIFLAVPLSSLFARKPEIDLKDVAGENFIAFAGSKPLRQICDSFCKDAGFTPSVVFESDSPMLIRKLIEGGMGIGFWPAFSWGSFTSTKALLLPVKNPVCKRNLIVHITEEGTQNPHAVKFYTYMISYLRAIN</sequence>
<dbReference type="FunFam" id="1.10.10.10:FF:000001">
    <property type="entry name" value="LysR family transcriptional regulator"/>
    <property type="match status" value="1"/>
</dbReference>
<reference evidence="6" key="2">
    <citation type="journal article" date="2021" name="PeerJ">
        <title>Extensive microbial diversity within the chicken gut microbiome revealed by metagenomics and culture.</title>
        <authorList>
            <person name="Gilroy R."/>
            <person name="Ravi A."/>
            <person name="Getino M."/>
            <person name="Pursley I."/>
            <person name="Horton D.L."/>
            <person name="Alikhan N.F."/>
            <person name="Baker D."/>
            <person name="Gharbi K."/>
            <person name="Hall N."/>
            <person name="Watson M."/>
            <person name="Adriaenssens E.M."/>
            <person name="Foster-Nyarko E."/>
            <person name="Jarju S."/>
            <person name="Secka A."/>
            <person name="Antonio M."/>
            <person name="Oren A."/>
            <person name="Chaudhuri R.R."/>
            <person name="La Ragione R."/>
            <person name="Hildebrand F."/>
            <person name="Pallen M.J."/>
        </authorList>
    </citation>
    <scope>NUCLEOTIDE SEQUENCE</scope>
    <source>
        <strain evidence="6">10532</strain>
    </source>
</reference>
<keyword evidence="4" id="KW-0804">Transcription</keyword>
<dbReference type="AlphaFoldDB" id="A0A9D9HP14"/>
<protein>
    <submittedName>
        <fullName evidence="6">LysR family transcriptional regulator</fullName>
    </submittedName>
</protein>
<dbReference type="InterPro" id="IPR036388">
    <property type="entry name" value="WH-like_DNA-bd_sf"/>
</dbReference>
<comment type="caution">
    <text evidence="6">The sequence shown here is derived from an EMBL/GenBank/DDBJ whole genome shotgun (WGS) entry which is preliminary data.</text>
</comment>
<dbReference type="Gene3D" id="1.10.10.10">
    <property type="entry name" value="Winged helix-like DNA-binding domain superfamily/Winged helix DNA-binding domain"/>
    <property type="match status" value="1"/>
</dbReference>
<dbReference type="SUPFAM" id="SSF53850">
    <property type="entry name" value="Periplasmic binding protein-like II"/>
    <property type="match status" value="1"/>
</dbReference>
<dbReference type="GO" id="GO:0003677">
    <property type="term" value="F:DNA binding"/>
    <property type="evidence" value="ECO:0007669"/>
    <property type="project" value="UniProtKB-KW"/>
</dbReference>
<dbReference type="Gene3D" id="3.40.190.290">
    <property type="match status" value="1"/>
</dbReference>
<evidence type="ECO:0000259" key="5">
    <source>
        <dbReference type="PROSITE" id="PS50931"/>
    </source>
</evidence>
<feature type="domain" description="HTH lysR-type" evidence="5">
    <location>
        <begin position="1"/>
        <end position="58"/>
    </location>
</feature>
<dbReference type="PANTHER" id="PTHR30346:SF28">
    <property type="entry name" value="HTH-TYPE TRANSCRIPTIONAL REGULATOR CYNR"/>
    <property type="match status" value="1"/>
</dbReference>
<evidence type="ECO:0000256" key="2">
    <source>
        <dbReference type="ARBA" id="ARBA00023015"/>
    </source>
</evidence>
<evidence type="ECO:0000313" key="7">
    <source>
        <dbReference type="Proteomes" id="UP000823638"/>
    </source>
</evidence>
<dbReference type="PROSITE" id="PS50931">
    <property type="entry name" value="HTH_LYSR"/>
    <property type="match status" value="1"/>
</dbReference>
<dbReference type="EMBL" id="JADIMM010000046">
    <property type="protein sequence ID" value="MBO8457275.1"/>
    <property type="molecule type" value="Genomic_DNA"/>
</dbReference>
<organism evidence="6 7">
    <name type="scientific">Candidatus Gallitreponema excrementavium</name>
    <dbReference type="NCBI Taxonomy" id="2840840"/>
    <lineage>
        <taxon>Bacteria</taxon>
        <taxon>Pseudomonadati</taxon>
        <taxon>Spirochaetota</taxon>
        <taxon>Spirochaetia</taxon>
        <taxon>Spirochaetales</taxon>
        <taxon>Candidatus Gallitreponema</taxon>
    </lineage>
</organism>
<dbReference type="GO" id="GO:0032993">
    <property type="term" value="C:protein-DNA complex"/>
    <property type="evidence" value="ECO:0007669"/>
    <property type="project" value="TreeGrafter"/>
</dbReference>
<dbReference type="PANTHER" id="PTHR30346">
    <property type="entry name" value="TRANSCRIPTIONAL DUAL REGULATOR HCAR-RELATED"/>
    <property type="match status" value="1"/>
</dbReference>
<accession>A0A9D9HP14</accession>
<dbReference type="SUPFAM" id="SSF46785">
    <property type="entry name" value="Winged helix' DNA-binding domain"/>
    <property type="match status" value="1"/>
</dbReference>
<keyword evidence="3" id="KW-0238">DNA-binding</keyword>